<sequence length="540" mass="59258">MRNDYTSRDPYRFAIVDSLLQRPLESVDFLLTFKHNFWEPPSRNSLRELGRLYGLDIKTRDADFLDCLDRCNEQISDALVNKQHDIDQTFERLIVFAPEPTGSIEEEKAYEEEYYSLVSMLHEYGDEISYENIFSAALSVLRALEDFSLAEFQLGTSVETVSGVSGKVLYYGDFSFGKIIIGDSGTNIYENDFAIIIDVGGDDTYHCSGQKGHIRVIRDESGNDTYLGDDYSLACGRFGVSILIDINGDDTYDGQSFSIGAGVFGVGILIDCAGNDRYRGDTFTQGAGGFGIGILRDENGNDIYEGALYAQGVGSTYGIGILGDRNGNDMYITRKKYLDEIRYLDHYVSMSQGFSIGFRPDLSAGIGILLEEEGNDYYSCDVFGQGASYWYGIGAIVEVGGNDDYVAYQYTQGSGVHIALGLLIDESGDDNYVAKGVSQGCGHDLALGLLYDRHGDDTYAAYDLSQGAGNANGIGLLVDEEGADTYAVKRLNNTQGYGNFRREYGSIGVLIDLLGSDSHASGVDASFWLKGEYGIGIDWQ</sequence>
<organism evidence="1 2">
    <name type="scientific">candidate division WOR_3 bacterium SM23_42</name>
    <dbReference type="NCBI Taxonomy" id="1703779"/>
    <lineage>
        <taxon>Bacteria</taxon>
        <taxon>Bacteria division WOR-3</taxon>
    </lineage>
</organism>
<reference evidence="1 2" key="1">
    <citation type="journal article" date="2015" name="Microbiome">
        <title>Genomic resolution of linkages in carbon, nitrogen, and sulfur cycling among widespread estuary sediment bacteria.</title>
        <authorList>
            <person name="Baker B.J."/>
            <person name="Lazar C.S."/>
            <person name="Teske A.P."/>
            <person name="Dick G.J."/>
        </authorList>
    </citation>
    <scope>NUCLEOTIDE SEQUENCE [LARGE SCALE GENOMIC DNA]</scope>
    <source>
        <strain evidence="1">SM23_42</strain>
    </source>
</reference>
<dbReference type="EMBL" id="LJUJ01000022">
    <property type="protein sequence ID" value="KPK62930.1"/>
    <property type="molecule type" value="Genomic_DNA"/>
</dbReference>
<evidence type="ECO:0000313" key="2">
    <source>
        <dbReference type="Proteomes" id="UP000051373"/>
    </source>
</evidence>
<name>A0A0S8FS30_UNCW3</name>
<dbReference type="Proteomes" id="UP000051373">
    <property type="component" value="Unassembled WGS sequence"/>
</dbReference>
<gene>
    <name evidence="1" type="ORF">AMJ83_09240</name>
</gene>
<protein>
    <submittedName>
        <fullName evidence="1">Uncharacterized protein</fullName>
    </submittedName>
</protein>
<evidence type="ECO:0000313" key="1">
    <source>
        <dbReference type="EMBL" id="KPK62930.1"/>
    </source>
</evidence>
<proteinExistence type="predicted"/>
<accession>A0A0S8FS30</accession>
<dbReference type="STRING" id="1703779.AMJ83_09240"/>
<comment type="caution">
    <text evidence="1">The sequence shown here is derived from an EMBL/GenBank/DDBJ whole genome shotgun (WGS) entry which is preliminary data.</text>
</comment>
<dbReference type="AlphaFoldDB" id="A0A0S8FS30"/>